<proteinExistence type="predicted"/>
<name>A0A916JSS1_9FLAO</name>
<accession>A0A916JSS1</accession>
<dbReference type="AlphaFoldDB" id="A0A916JSS1"/>
<dbReference type="Proteomes" id="UP000683507">
    <property type="component" value="Chromosome"/>
</dbReference>
<dbReference type="RefSeq" id="WP_258543660.1">
    <property type="nucleotide sequence ID" value="NZ_OU015584.1"/>
</dbReference>
<organism evidence="1 2">
    <name type="scientific">Parvicella tangerina</name>
    <dbReference type="NCBI Taxonomy" id="2829795"/>
    <lineage>
        <taxon>Bacteria</taxon>
        <taxon>Pseudomonadati</taxon>
        <taxon>Bacteroidota</taxon>
        <taxon>Flavobacteriia</taxon>
        <taxon>Flavobacteriales</taxon>
        <taxon>Parvicellaceae</taxon>
        <taxon>Parvicella</taxon>
    </lineage>
</organism>
<sequence>MYKDYKGHITVDTVDHIRTLEDYARKLEVDTQLFDVLSIEIVGSRDVLKSRLVCKSKENGELMEVSIEPYDSVFKDFFKRTEIVVENNQLRE</sequence>
<evidence type="ECO:0000313" key="1">
    <source>
        <dbReference type="EMBL" id="CAG5087459.1"/>
    </source>
</evidence>
<gene>
    <name evidence="1" type="ORF">CRYO30217_03488</name>
</gene>
<keyword evidence="2" id="KW-1185">Reference proteome</keyword>
<evidence type="ECO:0000313" key="2">
    <source>
        <dbReference type="Proteomes" id="UP000683507"/>
    </source>
</evidence>
<dbReference type="KEGG" id="ptan:CRYO30217_03488"/>
<dbReference type="EMBL" id="OU015584">
    <property type="protein sequence ID" value="CAG5087459.1"/>
    <property type="molecule type" value="Genomic_DNA"/>
</dbReference>
<reference evidence="1" key="1">
    <citation type="submission" date="2021-04" db="EMBL/GenBank/DDBJ databases">
        <authorList>
            <person name="Rodrigo-Torres L."/>
            <person name="Arahal R. D."/>
            <person name="Lucena T."/>
        </authorList>
    </citation>
    <scope>NUCLEOTIDE SEQUENCE</scope>
    <source>
        <strain evidence="1">AS29M-1</strain>
    </source>
</reference>
<protein>
    <submittedName>
        <fullName evidence="1">Uncharacterized protein</fullName>
    </submittedName>
</protein>